<proteinExistence type="predicted"/>
<evidence type="ECO:0000313" key="2">
    <source>
        <dbReference type="Proteomes" id="UP000247465"/>
    </source>
</evidence>
<organism evidence="1 2">
    <name type="scientific">Candidatus Moanibacter tarae</name>
    <dbReference type="NCBI Taxonomy" id="2200854"/>
    <lineage>
        <taxon>Bacteria</taxon>
        <taxon>Pseudomonadati</taxon>
        <taxon>Verrucomicrobiota</taxon>
        <taxon>Opitutia</taxon>
        <taxon>Puniceicoccales</taxon>
        <taxon>Puniceicoccales incertae sedis</taxon>
        <taxon>Candidatus Moanibacter</taxon>
    </lineage>
</organism>
<dbReference type="Proteomes" id="UP000247465">
    <property type="component" value="Chromosome"/>
</dbReference>
<reference evidence="1 2" key="1">
    <citation type="submission" date="2018-06" db="EMBL/GenBank/DDBJ databases">
        <title>Draft Genome Sequence of a Novel Marine Bacterium Related to the Verrucomicrobia.</title>
        <authorList>
            <person name="Vosseberg J."/>
            <person name="Martijn J."/>
            <person name="Ettema T.J.G."/>
        </authorList>
    </citation>
    <scope>NUCLEOTIDE SEQUENCE [LARGE SCALE GENOMIC DNA]</scope>
    <source>
        <strain evidence="1">TARA_B100001123</strain>
    </source>
</reference>
<dbReference type="KEGG" id="mtar:DF168_01606"/>
<accession>A0A2Z4AJQ6</accession>
<dbReference type="AlphaFoldDB" id="A0A2Z4AJQ6"/>
<dbReference type="Pfam" id="PF06245">
    <property type="entry name" value="DUF1015"/>
    <property type="match status" value="1"/>
</dbReference>
<dbReference type="EMBL" id="CP029803">
    <property type="protein sequence ID" value="AWT60397.1"/>
    <property type="molecule type" value="Genomic_DNA"/>
</dbReference>
<sequence length="405" mass="45868">MRLRAFRAWRPIESLAHKIASPPYDVITTEEARSLVQNNLLSMLRVIRAEVDFPPKTDPFSDAVYKTACRNFDDLKEKGSLIRDPNPCLYLYQQQMGNHIQCGVVALCHITDYEKDLIKKHEKTRQDKEDDRTRLMSDLSANPGPVFLTYHDRPEVDSIISNTKKASPLYNFTAEDGIHHSVWQVPEPDKLINVFGSVPRLYVADGHHRTAGATRVAKMRRAANPHHTGLEDYNWFLSVLFPASQLMILPYNRIVKKLNGLSAKDYLEKVKTSCKIQLGANPKPNRSGTVAMYLEREWHLLCLGPPKCDSPVSRLDMSILEHRILTPILGIDDQRSSTNIEFIGGIDSIEKIMSKVDSGEAAAGFSLFPVDINQLMEIADSGKNMPPKTTWFEPKLRSGLFIHTF</sequence>
<dbReference type="PANTHER" id="PTHR36454">
    <property type="entry name" value="LMO2823 PROTEIN"/>
    <property type="match status" value="1"/>
</dbReference>
<dbReference type="InterPro" id="IPR008323">
    <property type="entry name" value="UCP033563"/>
</dbReference>
<dbReference type="PANTHER" id="PTHR36454:SF1">
    <property type="entry name" value="DUF1015 DOMAIN-CONTAINING PROTEIN"/>
    <property type="match status" value="1"/>
</dbReference>
<dbReference type="PIRSF" id="PIRSF033563">
    <property type="entry name" value="UCP033563"/>
    <property type="match status" value="1"/>
</dbReference>
<protein>
    <recommendedName>
        <fullName evidence="3">DUF1015 domain-containing protein</fullName>
    </recommendedName>
</protein>
<evidence type="ECO:0008006" key="3">
    <source>
        <dbReference type="Google" id="ProtNLM"/>
    </source>
</evidence>
<evidence type="ECO:0000313" key="1">
    <source>
        <dbReference type="EMBL" id="AWT60397.1"/>
    </source>
</evidence>
<gene>
    <name evidence="1" type="ORF">DF168_01606</name>
</gene>
<name>A0A2Z4AJQ6_9BACT</name>